<evidence type="ECO:0000313" key="2">
    <source>
        <dbReference type="Proteomes" id="UP000010959"/>
    </source>
</evidence>
<reference evidence="1 2" key="1">
    <citation type="journal article" date="2013" name="Mar. Genomics">
        <title>Expression of sulfatases in Rhodopirellula baltica and the diversity of sulfatases in the genus Rhodopirellula.</title>
        <authorList>
            <person name="Wegner C.E."/>
            <person name="Richter-Heitmann T."/>
            <person name="Klindworth A."/>
            <person name="Klockow C."/>
            <person name="Richter M."/>
            <person name="Achstetter T."/>
            <person name="Glockner F.O."/>
            <person name="Harder J."/>
        </authorList>
    </citation>
    <scope>NUCLEOTIDE SEQUENCE [LARGE SCALE GENOMIC DNA]</scope>
    <source>
        <strain evidence="1 2">SWK14</strain>
    </source>
</reference>
<dbReference type="RefSeq" id="WP_007338844.1">
    <property type="nucleotide sequence ID" value="NZ_AMWG01000116.1"/>
</dbReference>
<sequence>MYAFASGFSGRPRTLGKLDKDEIIAQLELREKEDKAFWASPKIEATIAVELPFWMMLDSCQINVEVGDCPATATIHQKLVGFYDGEFCLDSRNNMVAVSLDGQVLTVSERRRLQSIKVITKRPMKTTIEFDVKVHKRVLVDWMRRNELPADSGSGVRAVNRSMQYMAALAYAHLPFVNRVISSYRSTSFDPFAFEVSEWDLPVWYIESESEFCVVGIMPYHSIDSPPSVAAFGSEDQHPYFSTNVGEVQAQCERELAPGKLQILDAKSLLIRGRYAESIRSAVTAIEVAVEARLVGLLRQSGRSDEEVYDELDDTKMNFFERMRRLQILLGRRVPGPHVFSDWMNDDPECPLLAPYLNGVRLLRELSWVRQIRHDVVHRGVSISIFDRGPALRAVETMTRLFQWLDPGSDFADESTRDYAYYGTLRGHFTEQASFTTAGVQMEERDIEDRDIVFPKQYLKEMYVNSLSAEDYDVDLFAAMTLAALDVALEDSDPTEVTSRLDHEQFVVRLRDRETLVFCLEAGTRLDQETVTRLIQRKRQAEIDSGRRLHALVFMANVQALVETEMPSRALLELIGSIELAGLTIVDCNRVLRSVFALDDLAWSKEMILERLLHHGYSDCMPGEYVGIGKVRRPLPKHSAVSVSVSAGREFERGDTLMFMSSNQVVEFVPLSIEIAHESVEKVTGPVDVGVGLPEGAVMPDTGWRVYRKRNVIA</sequence>
<evidence type="ECO:0000313" key="1">
    <source>
        <dbReference type="EMBL" id="ELP32046.1"/>
    </source>
</evidence>
<name>L7CG59_RHOBT</name>
<dbReference type="Proteomes" id="UP000010959">
    <property type="component" value="Unassembled WGS sequence"/>
</dbReference>
<dbReference type="EMBL" id="AMWG01000116">
    <property type="protein sequence ID" value="ELP32046.1"/>
    <property type="molecule type" value="Genomic_DNA"/>
</dbReference>
<accession>L7CG59</accession>
<proteinExistence type="predicted"/>
<gene>
    <name evidence="1" type="ORF">RBSWK_04044</name>
</gene>
<dbReference type="AlphaFoldDB" id="L7CG59"/>
<dbReference type="PATRIC" id="fig|993516.3.peg.4326"/>
<comment type="caution">
    <text evidence="1">The sequence shown here is derived from an EMBL/GenBank/DDBJ whole genome shotgun (WGS) entry which is preliminary data.</text>
</comment>
<organism evidence="1 2">
    <name type="scientific">Rhodopirellula baltica SWK14</name>
    <dbReference type="NCBI Taxonomy" id="993516"/>
    <lineage>
        <taxon>Bacteria</taxon>
        <taxon>Pseudomonadati</taxon>
        <taxon>Planctomycetota</taxon>
        <taxon>Planctomycetia</taxon>
        <taxon>Pirellulales</taxon>
        <taxon>Pirellulaceae</taxon>
        <taxon>Rhodopirellula</taxon>
    </lineage>
</organism>
<protein>
    <submittedName>
        <fullName evidence="1">Uncharacterized protein</fullName>
    </submittedName>
</protein>